<dbReference type="GO" id="GO:1990904">
    <property type="term" value="C:ribonucleoprotein complex"/>
    <property type="evidence" value="ECO:0007669"/>
    <property type="project" value="UniProtKB-KW"/>
</dbReference>
<dbReference type="InterPro" id="IPR005813">
    <property type="entry name" value="Ribosomal_bL20"/>
</dbReference>
<accession>A0A077JNI2</accession>
<evidence type="ECO:0000256" key="1">
    <source>
        <dbReference type="ARBA" id="ARBA00007698"/>
    </source>
</evidence>
<dbReference type="EMBL" id="AB828323">
    <property type="protein sequence ID" value="BAP19099.1"/>
    <property type="molecule type" value="Genomic_DNA"/>
</dbReference>
<evidence type="ECO:0000256" key="2">
    <source>
        <dbReference type="ARBA" id="ARBA00022980"/>
    </source>
</evidence>
<sequence>MTRVKYSVKKRQRHKKVLKLCKGYFGRSKSCFKIANRLLKRSYNYQFYDRKKNKSNKRREFISIINAFCRSIGFKYSEFICKLNLSKYKNILDRKSFAILIQNDIKSAHNLFKLIMI</sequence>
<keyword evidence="2 4" id="KW-0689">Ribosomal protein</keyword>
<dbReference type="PRINTS" id="PR00062">
    <property type="entry name" value="RIBOSOMALL20"/>
</dbReference>
<dbReference type="NCBIfam" id="TIGR01032">
    <property type="entry name" value="rplT_bact"/>
    <property type="match status" value="1"/>
</dbReference>
<dbReference type="Gene3D" id="1.10.1900.20">
    <property type="entry name" value="Ribosomal protein L20"/>
    <property type="match status" value="1"/>
</dbReference>
<dbReference type="InterPro" id="IPR035566">
    <property type="entry name" value="Ribosomal_protein_bL20_C"/>
</dbReference>
<name>A0A077JNI2_9ZZZZ</name>
<protein>
    <submittedName>
        <fullName evidence="4">Putative 50S ribosomal protein L20</fullName>
    </submittedName>
</protein>
<dbReference type="Gene3D" id="6.10.160.10">
    <property type="match status" value="1"/>
</dbReference>
<dbReference type="Pfam" id="PF00453">
    <property type="entry name" value="Ribosomal_L20"/>
    <property type="match status" value="1"/>
</dbReference>
<dbReference type="PANTHER" id="PTHR10986">
    <property type="entry name" value="39S RIBOSOMAL PROTEIN L20"/>
    <property type="match status" value="1"/>
</dbReference>
<dbReference type="SUPFAM" id="SSF74731">
    <property type="entry name" value="Ribosomal protein L20"/>
    <property type="match status" value="1"/>
</dbReference>
<comment type="similarity">
    <text evidence="1">Belongs to the bacterial ribosomal protein bL20 family.</text>
</comment>
<proteinExistence type="inferred from homology"/>
<evidence type="ECO:0000256" key="3">
    <source>
        <dbReference type="ARBA" id="ARBA00023274"/>
    </source>
</evidence>
<evidence type="ECO:0000313" key="4">
    <source>
        <dbReference type="EMBL" id="BAP19099.1"/>
    </source>
</evidence>
<keyword evidence="3" id="KW-0687">Ribonucleoprotein</keyword>
<dbReference type="GO" id="GO:0003735">
    <property type="term" value="F:structural constituent of ribosome"/>
    <property type="evidence" value="ECO:0007669"/>
    <property type="project" value="InterPro"/>
</dbReference>
<dbReference type="GO" id="GO:0019843">
    <property type="term" value="F:rRNA binding"/>
    <property type="evidence" value="ECO:0007669"/>
    <property type="project" value="InterPro"/>
</dbReference>
<dbReference type="AlphaFoldDB" id="A0A077JNI2"/>
<reference evidence="4" key="1">
    <citation type="journal article" date="2014" name="PLoS ONE">
        <title>An unclassified microorganism: novel pathogen candidate lurking in human airways.</title>
        <authorList>
            <person name="Fukuda K."/>
            <person name="Yatera K."/>
            <person name="Ogawa M."/>
            <person name="Kawanami T."/>
            <person name="Yamasaki K."/>
            <person name="Noguchi S."/>
            <person name="Murphy R.S."/>
            <person name="Mukae H."/>
            <person name="Taniguchi H."/>
        </authorList>
    </citation>
    <scope>NUCLEOTIDE SEQUENCE</scope>
    <source>
        <strain evidence="4">IOLA-A4PG</strain>
    </source>
</reference>
<organism evidence="4">
    <name type="scientific">uncultured microorganism</name>
    <dbReference type="NCBI Taxonomy" id="358574"/>
    <lineage>
        <taxon>unclassified sequences</taxon>
        <taxon>environmental samples</taxon>
    </lineage>
</organism>